<feature type="coiled-coil region" evidence="1">
    <location>
        <begin position="855"/>
        <end position="882"/>
    </location>
</feature>
<feature type="domain" description="DUF3668" evidence="2">
    <location>
        <begin position="28"/>
        <end position="159"/>
    </location>
</feature>
<dbReference type="InterPro" id="IPR022136">
    <property type="entry name" value="DUF3668"/>
</dbReference>
<dbReference type="Proteomes" id="UP001148838">
    <property type="component" value="Unassembled WGS sequence"/>
</dbReference>
<evidence type="ECO:0000259" key="3">
    <source>
        <dbReference type="Pfam" id="PF17906"/>
    </source>
</evidence>
<evidence type="ECO:0000313" key="5">
    <source>
        <dbReference type="Proteomes" id="UP001148838"/>
    </source>
</evidence>
<sequence>MPYWYARTWFLVTTTDHLLPGNYHSENPAEDEQLCFHYSVMDYAINTAMIAMKNIYKPLPLNEKMVISLCSSLENLQQYFTSSSKLVMKLMIGQNEVGFTEASMKGLVPTTDKDTFLDLHPDDTVTIERSCFLKGSKTGEVPTSPSGLQPQVGLKLMLKFLEDQQDDAGGEAPRLLRSASYTVLDSLQKVPTVDSETSRSNYQQAAGDVIAGNEEQLMKEVKKQPADMHSASSCQLRRTCSHIVKKTCKSEPEFHNNSTQMSKSSQVYCLTITVESATFQQALSQSSCYFRYLLTYWLLKNPEVMLVWGLPRLLVSWHQSELSGLFVVLCCLRSCFNRLAINEMADHKEQSVCVKFSFLLGKTAAETVGMLRQAFDDDALGKSQVYEWFSRYKSGNTSTENMPRSGHPSTGRDDENIAKIKRAIDEDRRKTIDEVSEQTNLSWITVQRILTKDLHMRRVSAKFVPRLFTDDQRENHMRVCRNFKSEVQNDPNFLKRIVHSARTNSEPTFLFGCVTKIMRECAVKTARNVEKWELVASPRQCSSPHSSDGPTVFDKQQHGACASSTLLTRSGSVGLFFVTTDEEMFERKLNFLCRFHHPKAEIVCKSIPEVVVTEENKELQLQNVTCKMNFVSTHEEINHMLLTCPPKISICDTALGQGNQFAVATLNLAPVLTDVKKQGQCNIPLIDLTTNEEIVSIAVALALTDCGSQPIEDGSVLDKDSEQDLGPPTHDDRIAFRIVEELEDWKERQQKLFKEEVMYQYLEKVAMLKRKERIHLSSLTEEWKKHCLQLQKNLLRNMEKCRSLAQSLNDTTDDLRQEAFRTVEKEQYLNRFKEMAQQKYKLKVLAMREANRRLKDDLSFKIVKLEREKEDLEERLLKVEKENCLLKETVKAQELELDNLLKTSLTKDQTAAMLQELKLLEEKLEVTCKSKSFFKEQWARAVREILRLKCEHRKEIQIQIKHNKEELRNLGSESRLQHLLGEGEKELEEDKAAIQVLHANINAMKTFNSLAESPQFVGSHFVPSSTSLHLLHTEKVHAMNSYNR</sequence>
<dbReference type="PANTHER" id="PTHR46060:SF1">
    <property type="entry name" value="MARINER MOS1 TRANSPOSASE-LIKE PROTEIN"/>
    <property type="match status" value="1"/>
</dbReference>
<dbReference type="EMBL" id="JAJSOF020000015">
    <property type="protein sequence ID" value="KAJ4441085.1"/>
    <property type="molecule type" value="Genomic_DNA"/>
</dbReference>
<gene>
    <name evidence="4" type="ORF">ANN_10935</name>
</gene>
<dbReference type="InterPro" id="IPR052709">
    <property type="entry name" value="Transposase-MT_Hybrid"/>
</dbReference>
<dbReference type="Pfam" id="PF17906">
    <property type="entry name" value="HTH_48"/>
    <property type="match status" value="1"/>
</dbReference>
<proteinExistence type="predicted"/>
<protein>
    <submittedName>
        <fullName evidence="4">Uncharacterized protein</fullName>
    </submittedName>
</protein>
<dbReference type="Pfam" id="PF12416">
    <property type="entry name" value="DUF3668"/>
    <property type="match status" value="1"/>
</dbReference>
<reference evidence="4 5" key="1">
    <citation type="journal article" date="2022" name="Allergy">
        <title>Genome assembly and annotation of Periplaneta americana reveal a comprehensive cockroach allergen profile.</title>
        <authorList>
            <person name="Wang L."/>
            <person name="Xiong Q."/>
            <person name="Saelim N."/>
            <person name="Wang L."/>
            <person name="Nong W."/>
            <person name="Wan A.T."/>
            <person name="Shi M."/>
            <person name="Liu X."/>
            <person name="Cao Q."/>
            <person name="Hui J.H.L."/>
            <person name="Sookrung N."/>
            <person name="Leung T.F."/>
            <person name="Tungtrongchitr A."/>
            <person name="Tsui S.K.W."/>
        </authorList>
    </citation>
    <scope>NUCLEOTIDE SEQUENCE [LARGE SCALE GENOMIC DNA]</scope>
    <source>
        <strain evidence="4">PWHHKU_190912</strain>
    </source>
</reference>
<dbReference type="Gene3D" id="1.10.10.1450">
    <property type="match status" value="1"/>
</dbReference>
<dbReference type="PANTHER" id="PTHR46060">
    <property type="entry name" value="MARINER MOS1 TRANSPOSASE-LIKE PROTEIN"/>
    <property type="match status" value="1"/>
</dbReference>
<accession>A0ABQ8T3M1</accession>
<organism evidence="4 5">
    <name type="scientific">Periplaneta americana</name>
    <name type="common">American cockroach</name>
    <name type="synonym">Blatta americana</name>
    <dbReference type="NCBI Taxonomy" id="6978"/>
    <lineage>
        <taxon>Eukaryota</taxon>
        <taxon>Metazoa</taxon>
        <taxon>Ecdysozoa</taxon>
        <taxon>Arthropoda</taxon>
        <taxon>Hexapoda</taxon>
        <taxon>Insecta</taxon>
        <taxon>Pterygota</taxon>
        <taxon>Neoptera</taxon>
        <taxon>Polyneoptera</taxon>
        <taxon>Dictyoptera</taxon>
        <taxon>Blattodea</taxon>
        <taxon>Blattoidea</taxon>
        <taxon>Blattidae</taxon>
        <taxon>Blattinae</taxon>
        <taxon>Periplaneta</taxon>
    </lineage>
</organism>
<evidence type="ECO:0000256" key="1">
    <source>
        <dbReference type="SAM" id="Coils"/>
    </source>
</evidence>
<evidence type="ECO:0000259" key="2">
    <source>
        <dbReference type="Pfam" id="PF12416"/>
    </source>
</evidence>
<feature type="domain" description="Mos1 transposase HTH" evidence="3">
    <location>
        <begin position="353"/>
        <end position="396"/>
    </location>
</feature>
<keyword evidence="1" id="KW-0175">Coiled coil</keyword>
<dbReference type="InterPro" id="IPR041426">
    <property type="entry name" value="Mos1_HTH"/>
</dbReference>
<keyword evidence="5" id="KW-1185">Reference proteome</keyword>
<evidence type="ECO:0000313" key="4">
    <source>
        <dbReference type="EMBL" id="KAJ4441085.1"/>
    </source>
</evidence>
<comment type="caution">
    <text evidence="4">The sequence shown here is derived from an EMBL/GenBank/DDBJ whole genome shotgun (WGS) entry which is preliminary data.</text>
</comment>
<name>A0ABQ8T3M1_PERAM</name>